<dbReference type="KEGG" id="pseg:D3H65_03090"/>
<dbReference type="EMBL" id="CP032157">
    <property type="protein sequence ID" value="AXY73014.1"/>
    <property type="molecule type" value="Genomic_DNA"/>
</dbReference>
<dbReference type="InterPro" id="IPR036890">
    <property type="entry name" value="HATPase_C_sf"/>
</dbReference>
<dbReference type="InterPro" id="IPR036804">
    <property type="entry name" value="CheR_N_sf"/>
</dbReference>
<feature type="domain" description="CheR-type methyltransferase" evidence="13">
    <location>
        <begin position="232"/>
        <end position="496"/>
    </location>
</feature>
<dbReference type="GO" id="GO:0008983">
    <property type="term" value="F:protein-glutamate O-methyltransferase activity"/>
    <property type="evidence" value="ECO:0007669"/>
    <property type="project" value="UniProtKB-EC"/>
</dbReference>
<keyword evidence="4" id="KW-0489">Methyltransferase</keyword>
<dbReference type="InterPro" id="IPR050903">
    <property type="entry name" value="Bact_Chemotaxis_MeTrfase"/>
</dbReference>
<dbReference type="AlphaFoldDB" id="A0A3B7MFA7"/>
<feature type="compositionally biased region" description="Low complexity" evidence="10">
    <location>
        <begin position="211"/>
        <end position="220"/>
    </location>
</feature>
<dbReference type="GO" id="GO:0005737">
    <property type="term" value="C:cytoplasm"/>
    <property type="evidence" value="ECO:0007669"/>
    <property type="project" value="InterPro"/>
</dbReference>
<evidence type="ECO:0000256" key="8">
    <source>
        <dbReference type="PROSITE-ProRule" id="PRU00050"/>
    </source>
</evidence>
<evidence type="ECO:0000256" key="5">
    <source>
        <dbReference type="ARBA" id="ARBA00022679"/>
    </source>
</evidence>
<dbReference type="GO" id="GO:0006935">
    <property type="term" value="P:chemotaxis"/>
    <property type="evidence" value="ECO:0007669"/>
    <property type="project" value="UniProtKB-UniRule"/>
</dbReference>
<dbReference type="CDD" id="cd00082">
    <property type="entry name" value="HisKA"/>
    <property type="match status" value="1"/>
</dbReference>
<evidence type="ECO:0000259" key="11">
    <source>
        <dbReference type="PROSITE" id="PS50109"/>
    </source>
</evidence>
<reference evidence="14 15" key="1">
    <citation type="submission" date="2018-09" db="EMBL/GenBank/DDBJ databases">
        <title>Genome sequencing of strain 6GH32-13.</title>
        <authorList>
            <person name="Weon H.-Y."/>
            <person name="Heo J."/>
            <person name="Kwon S.-W."/>
        </authorList>
    </citation>
    <scope>NUCLEOTIDE SEQUENCE [LARGE SCALE GENOMIC DNA]</scope>
    <source>
        <strain evidence="14 15">5GH32-13</strain>
    </source>
</reference>
<gene>
    <name evidence="14" type="ORF">D3H65_03090</name>
</gene>
<feature type="coiled-coil region" evidence="9">
    <location>
        <begin position="986"/>
        <end position="1020"/>
    </location>
</feature>
<dbReference type="Pfam" id="PF02518">
    <property type="entry name" value="HATPase_c"/>
    <property type="match status" value="1"/>
</dbReference>
<dbReference type="InterPro" id="IPR036097">
    <property type="entry name" value="HisK_dim/P_sf"/>
</dbReference>
<dbReference type="InterPro" id="IPR035965">
    <property type="entry name" value="PAS-like_dom_sf"/>
</dbReference>
<dbReference type="PROSITE" id="PS50109">
    <property type="entry name" value="HIS_KIN"/>
    <property type="match status" value="1"/>
</dbReference>
<feature type="active site" evidence="8">
    <location>
        <position position="56"/>
    </location>
</feature>
<feature type="coiled-coil region" evidence="9">
    <location>
        <begin position="674"/>
        <end position="739"/>
    </location>
</feature>
<dbReference type="Gene3D" id="3.40.50.180">
    <property type="entry name" value="Methylesterase CheB, C-terminal domain"/>
    <property type="match status" value="1"/>
</dbReference>
<keyword evidence="15" id="KW-1185">Reference proteome</keyword>
<sequence>MKSQSPTYQKTLGKGIIEEPDYIIAIGASAGGLEAIHEFFDNMTEVGNYAFVVIQHLSPDYKSLLVELVSKHTRMKVLEAEHNVVLQKRCVYIIPNNKVMTIRQGKVQLVQKALNKAPNTAVDTFLYSLAQDKGPHAIAVILSGTGSDGTRGVEAIKKAGGIVLVQSPESARFDGMPNSAINGGSVDHVLSPADMPAAIVKHIMAHRAAANGNGNENENGNGNGHTSPPTQEELLQEITHLIKLNTGNDFHAYKPATILRRIEKRMMKLELHTLEEYVAYLHQYPDESNTLYKSFLIGVTRFFRDKQAYEVIRTQVLPALVKTKQPGELLKVWVNACSTGEEAYSLAIIFESYLRKHDLQLDVKIFATDLDESAIEYAARGVYPLSIEKDIDKDILEAYFIREGKKYMITPSIRKAVVFARHNVLKDPPFIHNDLVSCRNMLIYMDNSLQQKVLDTLDFSLRVGGFLFLGSSEHLSGLKENYVETEGKWKIFRKVNLKRRHYIEPVYNTGRSYRQVQTTRTEPLLLSNKKQEEHSLVEAFKDLMADEAKYAALYIDSRYEVKDAIGEFTRYLALPERKLNFHLLKMLLPELSVPINISIRKAWKDKKKVTVRAIRVKRADQTVLVNAIIHPYPPDKNPCTLVVMWETPDTSGDELEVKRHHLSPDSQALILELEDELQESRSNLQIAVEGLETANEELQSSNEELLSANEELQSSNEELQSLNEELHTLNTEHQLKIRELIELNDDLNNYFGSTDIGQVFIDGEMRIRKFNPAAIKLINLIDSDIGRPIDHISNNIEHSTLLEDIKHVLRSKKLVEREVKLINRTSALMRIFPYIRSDKKTDGAVITFIDISMIKNLDNIITGIFNSTLNAIIAFKAQRSASNEIADFHVLTANKAADALLAANSEKAAGFSMKYDFQHLCSNGIFQKLVKVVEDNKAFHDECTVTIGETSVTYEMIAVKMMDGIIITYSDITEKKEAERQLHKSYSELLIAKDALKQLNLELEEKVAEGIRANKELEKSNTELQQYAFVASHDLKEPTRKIFIFSNMIKDNYLKDTESKATDLVNRIIKSSQRMMRLIEDLLNYSRLSQNGVFEPVDLTITIREILSDLEVVIDDKKAVVKLENLCKIDGMPGQLRQVFQNLISNALKFSRKDIAPEVHIRAQRVAARTFDAPEDAEGAYCRIEVSDNGIGFHERFLDKIFTLFQRLHTQEQFEGTGIGLAITRKIIEKHGGIITARSTEGVGTTFIIVLPMHQTTVRPV</sequence>
<dbReference type="CDD" id="cd16434">
    <property type="entry name" value="CheB-CheR_fusion"/>
    <property type="match status" value="1"/>
</dbReference>
<keyword evidence="8" id="KW-0378">Hydrolase</keyword>
<dbReference type="SMART" id="SM00138">
    <property type="entry name" value="MeTrc"/>
    <property type="match status" value="1"/>
</dbReference>
<dbReference type="InterPro" id="IPR005467">
    <property type="entry name" value="His_kinase_dom"/>
</dbReference>
<accession>A0A3B7MFA7</accession>
<dbReference type="PROSITE" id="PS50122">
    <property type="entry name" value="CHEB"/>
    <property type="match status" value="1"/>
</dbReference>
<dbReference type="Pfam" id="PF13596">
    <property type="entry name" value="PAS_10"/>
    <property type="match status" value="1"/>
</dbReference>
<dbReference type="InterPro" id="IPR022641">
    <property type="entry name" value="CheR_N"/>
</dbReference>
<comment type="catalytic activity">
    <reaction evidence="1">
        <text>ATP + protein L-histidine = ADP + protein N-phospho-L-histidine.</text>
        <dbReference type="EC" id="2.7.13.3"/>
    </reaction>
</comment>
<dbReference type="Gene3D" id="1.10.287.130">
    <property type="match status" value="1"/>
</dbReference>
<dbReference type="PROSITE" id="PS50123">
    <property type="entry name" value="CHER"/>
    <property type="match status" value="1"/>
</dbReference>
<evidence type="ECO:0000256" key="4">
    <source>
        <dbReference type="ARBA" id="ARBA00022603"/>
    </source>
</evidence>
<dbReference type="SMART" id="SM00387">
    <property type="entry name" value="HATPase_c"/>
    <property type="match status" value="1"/>
</dbReference>
<keyword evidence="8" id="KW-0145">Chemotaxis</keyword>
<feature type="active site" evidence="8">
    <location>
        <position position="29"/>
    </location>
</feature>
<dbReference type="PANTHER" id="PTHR24422">
    <property type="entry name" value="CHEMOTAXIS PROTEIN METHYLTRANSFERASE"/>
    <property type="match status" value="1"/>
</dbReference>
<dbReference type="SUPFAM" id="SSF55874">
    <property type="entry name" value="ATPase domain of HSP90 chaperone/DNA topoisomerase II/histidine kinase"/>
    <property type="match status" value="1"/>
</dbReference>
<feature type="active site" evidence="8">
    <location>
        <position position="148"/>
    </location>
</feature>
<evidence type="ECO:0000256" key="10">
    <source>
        <dbReference type="SAM" id="MobiDB-lite"/>
    </source>
</evidence>
<evidence type="ECO:0000259" key="12">
    <source>
        <dbReference type="PROSITE" id="PS50122"/>
    </source>
</evidence>
<dbReference type="GO" id="GO:0000156">
    <property type="term" value="F:phosphorelay response regulator activity"/>
    <property type="evidence" value="ECO:0007669"/>
    <property type="project" value="InterPro"/>
</dbReference>
<dbReference type="Pfam" id="PF01739">
    <property type="entry name" value="CheR"/>
    <property type="match status" value="1"/>
</dbReference>
<dbReference type="Gene3D" id="3.30.450.20">
    <property type="entry name" value="PAS domain"/>
    <property type="match status" value="2"/>
</dbReference>
<keyword evidence="9" id="KW-0175">Coiled coil</keyword>
<dbReference type="Pfam" id="PF03705">
    <property type="entry name" value="CheR_N"/>
    <property type="match status" value="1"/>
</dbReference>
<dbReference type="FunFam" id="3.30.565.10:FF:000006">
    <property type="entry name" value="Sensor histidine kinase WalK"/>
    <property type="match status" value="1"/>
</dbReference>
<dbReference type="SUPFAM" id="SSF55785">
    <property type="entry name" value="PYP-like sensor domain (PAS domain)"/>
    <property type="match status" value="1"/>
</dbReference>
<evidence type="ECO:0000256" key="7">
    <source>
        <dbReference type="ARBA" id="ARBA00022777"/>
    </source>
</evidence>
<evidence type="ECO:0000313" key="15">
    <source>
        <dbReference type="Proteomes" id="UP000263900"/>
    </source>
</evidence>
<dbReference type="PANTHER" id="PTHR24422:SF27">
    <property type="entry name" value="PROTEIN-GLUTAMATE O-METHYLTRANSFERASE"/>
    <property type="match status" value="1"/>
</dbReference>
<keyword evidence="3" id="KW-0597">Phosphoprotein</keyword>
<evidence type="ECO:0000256" key="6">
    <source>
        <dbReference type="ARBA" id="ARBA00022691"/>
    </source>
</evidence>
<dbReference type="GO" id="GO:0032259">
    <property type="term" value="P:methylation"/>
    <property type="evidence" value="ECO:0007669"/>
    <property type="project" value="UniProtKB-KW"/>
</dbReference>
<keyword evidence="7" id="KW-0418">Kinase</keyword>
<feature type="domain" description="CheB-type methylesterase" evidence="12">
    <location>
        <begin position="17"/>
        <end position="206"/>
    </location>
</feature>
<dbReference type="InterPro" id="IPR003661">
    <property type="entry name" value="HisK_dim/P_dom"/>
</dbReference>
<dbReference type="Pfam" id="PF01339">
    <property type="entry name" value="CheB_methylest"/>
    <property type="match status" value="1"/>
</dbReference>
<dbReference type="InterPro" id="IPR000780">
    <property type="entry name" value="CheR_MeTrfase"/>
</dbReference>
<dbReference type="GO" id="GO:0008984">
    <property type="term" value="F:protein-glutamate methylesterase activity"/>
    <property type="evidence" value="ECO:0007669"/>
    <property type="project" value="InterPro"/>
</dbReference>
<organism evidence="14 15">
    <name type="scientific">Paraflavitalea soli</name>
    <dbReference type="NCBI Taxonomy" id="2315862"/>
    <lineage>
        <taxon>Bacteria</taxon>
        <taxon>Pseudomonadati</taxon>
        <taxon>Bacteroidota</taxon>
        <taxon>Chitinophagia</taxon>
        <taxon>Chitinophagales</taxon>
        <taxon>Chitinophagaceae</taxon>
        <taxon>Paraflavitalea</taxon>
    </lineage>
</organism>
<name>A0A3B7MFA7_9BACT</name>
<dbReference type="GO" id="GO:0000155">
    <property type="term" value="F:phosphorelay sensor kinase activity"/>
    <property type="evidence" value="ECO:0007669"/>
    <property type="project" value="InterPro"/>
</dbReference>
<evidence type="ECO:0000259" key="13">
    <source>
        <dbReference type="PROSITE" id="PS50123"/>
    </source>
</evidence>
<dbReference type="Gene3D" id="3.40.50.150">
    <property type="entry name" value="Vaccinia Virus protein VP39"/>
    <property type="match status" value="1"/>
</dbReference>
<dbReference type="InterPro" id="IPR035909">
    <property type="entry name" value="CheB_C"/>
</dbReference>
<proteinExistence type="predicted"/>
<dbReference type="InterPro" id="IPR000673">
    <property type="entry name" value="Sig_transdc_resp-reg_Me-estase"/>
</dbReference>
<evidence type="ECO:0000313" key="14">
    <source>
        <dbReference type="EMBL" id="AXY73014.1"/>
    </source>
</evidence>
<dbReference type="RefSeq" id="WP_119048852.1">
    <property type="nucleotide sequence ID" value="NZ_CP032157.1"/>
</dbReference>
<dbReference type="Proteomes" id="UP000263900">
    <property type="component" value="Chromosome"/>
</dbReference>
<evidence type="ECO:0000256" key="9">
    <source>
        <dbReference type="SAM" id="Coils"/>
    </source>
</evidence>
<dbReference type="PRINTS" id="PR00996">
    <property type="entry name" value="CHERMTFRASE"/>
</dbReference>
<evidence type="ECO:0000256" key="1">
    <source>
        <dbReference type="ARBA" id="ARBA00000085"/>
    </source>
</evidence>
<comment type="catalytic activity">
    <reaction evidence="2">
        <text>L-glutamyl-[protein] + S-adenosyl-L-methionine = [protein]-L-glutamate 5-O-methyl ester + S-adenosyl-L-homocysteine</text>
        <dbReference type="Rhea" id="RHEA:24452"/>
        <dbReference type="Rhea" id="RHEA-COMP:10208"/>
        <dbReference type="Rhea" id="RHEA-COMP:10311"/>
        <dbReference type="ChEBI" id="CHEBI:29973"/>
        <dbReference type="ChEBI" id="CHEBI:57856"/>
        <dbReference type="ChEBI" id="CHEBI:59789"/>
        <dbReference type="ChEBI" id="CHEBI:82795"/>
        <dbReference type="EC" id="2.1.1.80"/>
    </reaction>
</comment>
<dbReference type="InterPro" id="IPR022642">
    <property type="entry name" value="CheR_C"/>
</dbReference>
<feature type="domain" description="Histidine kinase" evidence="11">
    <location>
        <begin position="1030"/>
        <end position="1255"/>
    </location>
</feature>
<keyword evidence="5" id="KW-0808">Transferase</keyword>
<feature type="region of interest" description="Disordered" evidence="10">
    <location>
        <begin position="210"/>
        <end position="230"/>
    </location>
</feature>
<keyword evidence="6" id="KW-0949">S-adenosyl-L-methionine</keyword>
<dbReference type="SMART" id="SM00388">
    <property type="entry name" value="HisKA"/>
    <property type="match status" value="1"/>
</dbReference>
<dbReference type="SUPFAM" id="SSF53335">
    <property type="entry name" value="S-adenosyl-L-methionine-dependent methyltransferases"/>
    <property type="match status" value="1"/>
</dbReference>
<dbReference type="InterPro" id="IPR003594">
    <property type="entry name" value="HATPase_dom"/>
</dbReference>
<dbReference type="Pfam" id="PF00512">
    <property type="entry name" value="HisKA"/>
    <property type="match status" value="1"/>
</dbReference>
<dbReference type="SUPFAM" id="SSF47757">
    <property type="entry name" value="Chemotaxis receptor methyltransferase CheR, N-terminal domain"/>
    <property type="match status" value="1"/>
</dbReference>
<protein>
    <submittedName>
        <fullName evidence="14">Chemotaxis protein</fullName>
    </submittedName>
</protein>
<evidence type="ECO:0000256" key="3">
    <source>
        <dbReference type="ARBA" id="ARBA00022553"/>
    </source>
</evidence>
<dbReference type="OrthoDB" id="9816309at2"/>
<dbReference type="Gene3D" id="3.30.565.10">
    <property type="entry name" value="Histidine kinase-like ATPase, C-terminal domain"/>
    <property type="match status" value="1"/>
</dbReference>
<dbReference type="InterPro" id="IPR029063">
    <property type="entry name" value="SAM-dependent_MTases_sf"/>
</dbReference>
<dbReference type="SUPFAM" id="SSF47384">
    <property type="entry name" value="Homodimeric domain of signal transducing histidine kinase"/>
    <property type="match status" value="1"/>
</dbReference>
<evidence type="ECO:0000256" key="2">
    <source>
        <dbReference type="ARBA" id="ARBA00001541"/>
    </source>
</evidence>
<dbReference type="SUPFAM" id="SSF52738">
    <property type="entry name" value="Methylesterase CheB, C-terminal domain"/>
    <property type="match status" value="1"/>
</dbReference>
<dbReference type="Gene3D" id="1.10.155.10">
    <property type="entry name" value="Chemotaxis receptor methyltransferase CheR, N-terminal domain"/>
    <property type="match status" value="1"/>
</dbReference>